<dbReference type="InterPro" id="IPR023393">
    <property type="entry name" value="START-like_dom_sf"/>
</dbReference>
<gene>
    <name evidence="3" type="ORF">FSW04_21980</name>
</gene>
<sequence length="134" mass="14416">MELHEEVGAVRRETELDAPREAVWPLLGQPAGLASWLADDVDLAAVAPGERGTVREDGEERLVCVEEVEEGRRVALSWCAPAGDPSLVELTLDDLEDGRTRLVVVEIPLVALRMAATATTASLRRAHGPQMAAV</sequence>
<dbReference type="EMBL" id="CP042430">
    <property type="protein sequence ID" value="QEC49971.1"/>
    <property type="molecule type" value="Genomic_DNA"/>
</dbReference>
<name>A0A5B8UBG9_9ACTN</name>
<accession>A0A5B8UBG9</accession>
<dbReference type="InterPro" id="IPR013538">
    <property type="entry name" value="ASHA1/2-like_C"/>
</dbReference>
<keyword evidence="4" id="KW-1185">Reference proteome</keyword>
<dbReference type="Pfam" id="PF08327">
    <property type="entry name" value="AHSA1"/>
    <property type="match status" value="1"/>
</dbReference>
<dbReference type="SUPFAM" id="SSF55961">
    <property type="entry name" value="Bet v1-like"/>
    <property type="match status" value="1"/>
</dbReference>
<dbReference type="OrthoDB" id="8755073at2"/>
<evidence type="ECO:0000259" key="2">
    <source>
        <dbReference type="Pfam" id="PF08327"/>
    </source>
</evidence>
<dbReference type="KEGG" id="bsol:FSW04_21980"/>
<dbReference type="AlphaFoldDB" id="A0A5B8UBG9"/>
<dbReference type="Gene3D" id="3.30.530.20">
    <property type="match status" value="1"/>
</dbReference>
<protein>
    <recommendedName>
        <fullName evidence="2">Activator of Hsp90 ATPase homologue 1/2-like C-terminal domain-containing protein</fullName>
    </recommendedName>
</protein>
<evidence type="ECO:0000313" key="3">
    <source>
        <dbReference type="EMBL" id="QEC49971.1"/>
    </source>
</evidence>
<reference evidence="3 4" key="1">
    <citation type="journal article" date="2018" name="J. Microbiol.">
        <title>Baekduia soli gen. nov., sp. nov., a novel bacterium isolated from the soil of Baekdu Mountain and proposal of a novel family name, Baekduiaceae fam. nov.</title>
        <authorList>
            <person name="An D.S."/>
            <person name="Siddiqi M.Z."/>
            <person name="Kim K.H."/>
            <person name="Yu H.S."/>
            <person name="Im W.T."/>
        </authorList>
    </citation>
    <scope>NUCLEOTIDE SEQUENCE [LARGE SCALE GENOMIC DNA]</scope>
    <source>
        <strain evidence="3 4">BR7-21</strain>
    </source>
</reference>
<evidence type="ECO:0000256" key="1">
    <source>
        <dbReference type="ARBA" id="ARBA00006817"/>
    </source>
</evidence>
<organism evidence="3 4">
    <name type="scientific">Baekduia soli</name>
    <dbReference type="NCBI Taxonomy" id="496014"/>
    <lineage>
        <taxon>Bacteria</taxon>
        <taxon>Bacillati</taxon>
        <taxon>Actinomycetota</taxon>
        <taxon>Thermoleophilia</taxon>
        <taxon>Solirubrobacterales</taxon>
        <taxon>Baekduiaceae</taxon>
        <taxon>Baekduia</taxon>
    </lineage>
</organism>
<evidence type="ECO:0000313" key="4">
    <source>
        <dbReference type="Proteomes" id="UP000321805"/>
    </source>
</evidence>
<dbReference type="Proteomes" id="UP000321805">
    <property type="component" value="Chromosome"/>
</dbReference>
<feature type="domain" description="Activator of Hsp90 ATPase homologue 1/2-like C-terminal" evidence="2">
    <location>
        <begin position="17"/>
        <end position="106"/>
    </location>
</feature>
<proteinExistence type="inferred from homology"/>
<dbReference type="RefSeq" id="WP_146922336.1">
    <property type="nucleotide sequence ID" value="NZ_CP042430.1"/>
</dbReference>
<comment type="similarity">
    <text evidence="1">Belongs to the AHA1 family.</text>
</comment>